<dbReference type="KEGG" id="adl:AURDEDRAFT_188701"/>
<dbReference type="eggNOG" id="KOG1502">
    <property type="taxonomic scope" value="Eukaryota"/>
</dbReference>
<dbReference type="SUPFAM" id="SSF51735">
    <property type="entry name" value="NAD(P)-binding Rossmann-fold domains"/>
    <property type="match status" value="1"/>
</dbReference>
<evidence type="ECO:0000259" key="1">
    <source>
        <dbReference type="Pfam" id="PF13460"/>
    </source>
</evidence>
<evidence type="ECO:0000313" key="3">
    <source>
        <dbReference type="Proteomes" id="UP000006514"/>
    </source>
</evidence>
<dbReference type="EMBL" id="JH687886">
    <property type="protein sequence ID" value="EJD35574.1"/>
    <property type="molecule type" value="Genomic_DNA"/>
</dbReference>
<feature type="domain" description="NAD(P)-binding" evidence="1">
    <location>
        <begin position="9"/>
        <end position="131"/>
    </location>
</feature>
<protein>
    <submittedName>
        <fullName evidence="2">NAD(P)-binding protein</fullName>
    </submittedName>
</protein>
<dbReference type="PANTHER" id="PTHR48079">
    <property type="entry name" value="PROTEIN YEEZ"/>
    <property type="match status" value="1"/>
</dbReference>
<reference evidence="3" key="1">
    <citation type="journal article" date="2012" name="Science">
        <title>The Paleozoic origin of enzymatic lignin decomposition reconstructed from 31 fungal genomes.</title>
        <authorList>
            <person name="Floudas D."/>
            <person name="Binder M."/>
            <person name="Riley R."/>
            <person name="Barry K."/>
            <person name="Blanchette R.A."/>
            <person name="Henrissat B."/>
            <person name="Martinez A.T."/>
            <person name="Otillar R."/>
            <person name="Spatafora J.W."/>
            <person name="Yadav J.S."/>
            <person name="Aerts A."/>
            <person name="Benoit I."/>
            <person name="Boyd A."/>
            <person name="Carlson A."/>
            <person name="Copeland A."/>
            <person name="Coutinho P.M."/>
            <person name="de Vries R.P."/>
            <person name="Ferreira P."/>
            <person name="Findley K."/>
            <person name="Foster B."/>
            <person name="Gaskell J."/>
            <person name="Glotzer D."/>
            <person name="Gorecki P."/>
            <person name="Heitman J."/>
            <person name="Hesse C."/>
            <person name="Hori C."/>
            <person name="Igarashi K."/>
            <person name="Jurgens J.A."/>
            <person name="Kallen N."/>
            <person name="Kersten P."/>
            <person name="Kohler A."/>
            <person name="Kuees U."/>
            <person name="Kumar T.K.A."/>
            <person name="Kuo A."/>
            <person name="LaButti K."/>
            <person name="Larrondo L.F."/>
            <person name="Lindquist E."/>
            <person name="Ling A."/>
            <person name="Lombard V."/>
            <person name="Lucas S."/>
            <person name="Lundell T."/>
            <person name="Martin R."/>
            <person name="McLaughlin D.J."/>
            <person name="Morgenstern I."/>
            <person name="Morin E."/>
            <person name="Murat C."/>
            <person name="Nagy L.G."/>
            <person name="Nolan M."/>
            <person name="Ohm R.A."/>
            <person name="Patyshakuliyeva A."/>
            <person name="Rokas A."/>
            <person name="Ruiz-Duenas F.J."/>
            <person name="Sabat G."/>
            <person name="Salamov A."/>
            <person name="Samejima M."/>
            <person name="Schmutz J."/>
            <person name="Slot J.C."/>
            <person name="St John F."/>
            <person name="Stenlid J."/>
            <person name="Sun H."/>
            <person name="Sun S."/>
            <person name="Syed K."/>
            <person name="Tsang A."/>
            <person name="Wiebenga A."/>
            <person name="Young D."/>
            <person name="Pisabarro A."/>
            <person name="Eastwood D.C."/>
            <person name="Martin F."/>
            <person name="Cullen D."/>
            <person name="Grigoriev I.V."/>
            <person name="Hibbett D.S."/>
        </authorList>
    </citation>
    <scope>NUCLEOTIDE SEQUENCE [LARGE SCALE GENOMIC DNA]</scope>
    <source>
        <strain evidence="3">TFB10046</strain>
    </source>
</reference>
<dbReference type="Pfam" id="PF13460">
    <property type="entry name" value="NAD_binding_10"/>
    <property type="match status" value="1"/>
</dbReference>
<dbReference type="InterPro" id="IPR016040">
    <property type="entry name" value="NAD(P)-bd_dom"/>
</dbReference>
<sequence>MTKNVFILGVTGYIGGAVLVRTRRSFPTWRYTALVRSEANFEAVRSAGVDEIIHGTHSDLDKIRDAASKSDVVLNLADADDLHLTKAVLEGLAKSNGDRILVHTSGTGVVSDKAEGEFTEYAKKVWNDNSEDDIRSIDPAQPHRDVDLTIFAADTAKKANAYIIAPSSIYGTSDGPVHRISQQVPNVVRSSVKLRKNLYVGKGTNIWNNVHINDLVELYDIVLRRALTGADAKASSFAKFYFASVREHCWGDVDRAIGTILYEKGLVDNKEAISVPFSVVARDAPLLRYAANNSRSKSERGFNAGWKPVAPTLGETLRQDVEDTLKGW</sequence>
<dbReference type="Gene3D" id="3.40.50.720">
    <property type="entry name" value="NAD(P)-binding Rossmann-like Domain"/>
    <property type="match status" value="1"/>
</dbReference>
<dbReference type="InterPro" id="IPR036291">
    <property type="entry name" value="NAD(P)-bd_dom_sf"/>
</dbReference>
<dbReference type="OrthoDB" id="2130169at2759"/>
<evidence type="ECO:0000313" key="2">
    <source>
        <dbReference type="EMBL" id="EJD35574.1"/>
    </source>
</evidence>
<organism evidence="2 3">
    <name type="scientific">Auricularia subglabra (strain TFB-10046 / SS5)</name>
    <name type="common">White-rot fungus</name>
    <name type="synonym">Auricularia delicata (strain TFB10046)</name>
    <dbReference type="NCBI Taxonomy" id="717982"/>
    <lineage>
        <taxon>Eukaryota</taxon>
        <taxon>Fungi</taxon>
        <taxon>Dikarya</taxon>
        <taxon>Basidiomycota</taxon>
        <taxon>Agaricomycotina</taxon>
        <taxon>Agaricomycetes</taxon>
        <taxon>Auriculariales</taxon>
        <taxon>Auriculariaceae</taxon>
        <taxon>Auricularia</taxon>
    </lineage>
</organism>
<dbReference type="InterPro" id="IPR051783">
    <property type="entry name" value="NAD(P)-dependent_oxidoreduct"/>
</dbReference>
<dbReference type="AlphaFoldDB" id="J0D8I6"/>
<gene>
    <name evidence="2" type="ORF">AURDEDRAFT_188701</name>
</gene>
<dbReference type="OMA" id="EWGYEMA"/>
<name>J0D8I6_AURST</name>
<dbReference type="InParanoid" id="J0D8I6"/>
<proteinExistence type="predicted"/>
<dbReference type="GO" id="GO:0004029">
    <property type="term" value="F:aldehyde dehydrogenase (NAD+) activity"/>
    <property type="evidence" value="ECO:0007669"/>
    <property type="project" value="TreeGrafter"/>
</dbReference>
<dbReference type="FunCoup" id="J0D8I6">
    <property type="interactions" value="1"/>
</dbReference>
<dbReference type="Proteomes" id="UP000006514">
    <property type="component" value="Unassembled WGS sequence"/>
</dbReference>
<dbReference type="PANTHER" id="PTHR48079:SF6">
    <property type="entry name" value="NAD(P)-BINDING DOMAIN-CONTAINING PROTEIN-RELATED"/>
    <property type="match status" value="1"/>
</dbReference>
<keyword evidence="3" id="KW-1185">Reference proteome</keyword>
<dbReference type="GO" id="GO:0005737">
    <property type="term" value="C:cytoplasm"/>
    <property type="evidence" value="ECO:0007669"/>
    <property type="project" value="TreeGrafter"/>
</dbReference>
<accession>J0D8I6</accession>